<evidence type="ECO:0000313" key="1">
    <source>
        <dbReference type="EMBL" id="SDG38687.1"/>
    </source>
</evidence>
<evidence type="ECO:0000313" key="2">
    <source>
        <dbReference type="Proteomes" id="UP000199643"/>
    </source>
</evidence>
<organism evidence="1 2">
    <name type="scientific">Pedobacter terrae</name>
    <dbReference type="NCBI Taxonomy" id="405671"/>
    <lineage>
        <taxon>Bacteria</taxon>
        <taxon>Pseudomonadati</taxon>
        <taxon>Bacteroidota</taxon>
        <taxon>Sphingobacteriia</taxon>
        <taxon>Sphingobacteriales</taxon>
        <taxon>Sphingobacteriaceae</taxon>
        <taxon>Pedobacter</taxon>
    </lineage>
</organism>
<sequence>MRHHVKWKMENGNKNQFYNIIHATPTILHKKRRLSIRQSPYTN</sequence>
<reference evidence="2" key="1">
    <citation type="submission" date="2016-10" db="EMBL/GenBank/DDBJ databases">
        <authorList>
            <person name="Varghese N."/>
            <person name="Submissions S."/>
        </authorList>
    </citation>
    <scope>NUCLEOTIDE SEQUENCE [LARGE SCALE GENOMIC DNA]</scope>
    <source>
        <strain evidence="2">DSM 17933</strain>
    </source>
</reference>
<name>A0A1G7TTT1_9SPHI</name>
<dbReference type="Proteomes" id="UP000199643">
    <property type="component" value="Unassembled WGS sequence"/>
</dbReference>
<proteinExistence type="predicted"/>
<keyword evidence="2" id="KW-1185">Reference proteome</keyword>
<dbReference type="AlphaFoldDB" id="A0A1G7TTT1"/>
<dbReference type="STRING" id="405671.SAMN05421827_10633"/>
<gene>
    <name evidence="1" type="ORF">SAMN05421827_10633</name>
</gene>
<protein>
    <submittedName>
        <fullName evidence="1">Uncharacterized protein</fullName>
    </submittedName>
</protein>
<dbReference type="EMBL" id="FNCH01000006">
    <property type="protein sequence ID" value="SDG38687.1"/>
    <property type="molecule type" value="Genomic_DNA"/>
</dbReference>
<accession>A0A1G7TTT1</accession>